<name>A0A382T148_9ZZZZ</name>
<accession>A0A382T148</accession>
<protein>
    <submittedName>
        <fullName evidence="1">Uncharacterized protein</fullName>
    </submittedName>
</protein>
<sequence length="28" mass="2960">MSKILHPASLQIMCAAAVSHSLVPLKRG</sequence>
<feature type="non-terminal residue" evidence="1">
    <location>
        <position position="28"/>
    </location>
</feature>
<proteinExistence type="predicted"/>
<organism evidence="1">
    <name type="scientific">marine metagenome</name>
    <dbReference type="NCBI Taxonomy" id="408172"/>
    <lineage>
        <taxon>unclassified sequences</taxon>
        <taxon>metagenomes</taxon>
        <taxon>ecological metagenomes</taxon>
    </lineage>
</organism>
<dbReference type="EMBL" id="UINC01132673">
    <property type="protein sequence ID" value="SVD15128.1"/>
    <property type="molecule type" value="Genomic_DNA"/>
</dbReference>
<reference evidence="1" key="1">
    <citation type="submission" date="2018-05" db="EMBL/GenBank/DDBJ databases">
        <authorList>
            <person name="Lanie J.A."/>
            <person name="Ng W.-L."/>
            <person name="Kazmierczak K.M."/>
            <person name="Andrzejewski T.M."/>
            <person name="Davidsen T.M."/>
            <person name="Wayne K.J."/>
            <person name="Tettelin H."/>
            <person name="Glass J.I."/>
            <person name="Rusch D."/>
            <person name="Podicherti R."/>
            <person name="Tsui H.-C.T."/>
            <person name="Winkler M.E."/>
        </authorList>
    </citation>
    <scope>NUCLEOTIDE SEQUENCE</scope>
</reference>
<gene>
    <name evidence="1" type="ORF">METZ01_LOCUS367982</name>
</gene>
<dbReference type="AlphaFoldDB" id="A0A382T148"/>
<evidence type="ECO:0000313" key="1">
    <source>
        <dbReference type="EMBL" id="SVD15128.1"/>
    </source>
</evidence>